<organism evidence="1 2">
    <name type="scientific">Dryococelus australis</name>
    <dbReference type="NCBI Taxonomy" id="614101"/>
    <lineage>
        <taxon>Eukaryota</taxon>
        <taxon>Metazoa</taxon>
        <taxon>Ecdysozoa</taxon>
        <taxon>Arthropoda</taxon>
        <taxon>Hexapoda</taxon>
        <taxon>Insecta</taxon>
        <taxon>Pterygota</taxon>
        <taxon>Neoptera</taxon>
        <taxon>Polyneoptera</taxon>
        <taxon>Phasmatodea</taxon>
        <taxon>Verophasmatodea</taxon>
        <taxon>Anareolatae</taxon>
        <taxon>Phasmatidae</taxon>
        <taxon>Eurycanthinae</taxon>
        <taxon>Dryococelus</taxon>
    </lineage>
</organism>
<proteinExistence type="predicted"/>
<sequence>MYITVTQKGCGIIKNIFMLRRHSDLTPDVSNEIDSKVIVPTGEFIYESISHIKTLAMGVDKIDINMIKLCTPYCIPVIKHIISHSFQSSSFPTTWKQSKIKHLGKVSHPTEFKHLRPFSILPVMSKIIERIVHIRLPNYLNANKQFYDRQSGFRPCESTYTALLDITDFI</sequence>
<evidence type="ECO:0000313" key="1">
    <source>
        <dbReference type="EMBL" id="KAJ8892736.1"/>
    </source>
</evidence>
<dbReference type="EMBL" id="JARBHB010000002">
    <property type="protein sequence ID" value="KAJ8892736.1"/>
    <property type="molecule type" value="Genomic_DNA"/>
</dbReference>
<dbReference type="Proteomes" id="UP001159363">
    <property type="component" value="Chromosome 2"/>
</dbReference>
<accession>A0ABQ9I7Y5</accession>
<keyword evidence="2" id="KW-1185">Reference proteome</keyword>
<evidence type="ECO:0008006" key="3">
    <source>
        <dbReference type="Google" id="ProtNLM"/>
    </source>
</evidence>
<reference evidence="1 2" key="1">
    <citation type="submission" date="2023-02" db="EMBL/GenBank/DDBJ databases">
        <title>LHISI_Scaffold_Assembly.</title>
        <authorList>
            <person name="Stuart O.P."/>
            <person name="Cleave R."/>
            <person name="Magrath M.J.L."/>
            <person name="Mikheyev A.S."/>
        </authorList>
    </citation>
    <scope>NUCLEOTIDE SEQUENCE [LARGE SCALE GENOMIC DNA]</scope>
    <source>
        <strain evidence="1">Daus_M_001</strain>
        <tissue evidence="1">Leg muscle</tissue>
    </source>
</reference>
<name>A0ABQ9I7Y5_9NEOP</name>
<evidence type="ECO:0000313" key="2">
    <source>
        <dbReference type="Proteomes" id="UP001159363"/>
    </source>
</evidence>
<gene>
    <name evidence="1" type="ORF">PR048_005317</name>
</gene>
<protein>
    <recommendedName>
        <fullName evidence="3">Reverse transcriptase domain-containing protein</fullName>
    </recommendedName>
</protein>
<comment type="caution">
    <text evidence="1">The sequence shown here is derived from an EMBL/GenBank/DDBJ whole genome shotgun (WGS) entry which is preliminary data.</text>
</comment>